<accession>A0A1F6FYX7</accession>
<dbReference type="AlphaFoldDB" id="A0A1F6FYX7"/>
<organism evidence="1 2">
    <name type="scientific">Candidatus Kaiserbacteria bacterium RIFCSPLOWO2_12_FULL_53_8</name>
    <dbReference type="NCBI Taxonomy" id="1798529"/>
    <lineage>
        <taxon>Bacteria</taxon>
        <taxon>Candidatus Kaiseribacteriota</taxon>
    </lineage>
</organism>
<gene>
    <name evidence="1" type="ORF">A3H16_03050</name>
</gene>
<dbReference type="InterPro" id="IPR008914">
    <property type="entry name" value="PEBP"/>
</dbReference>
<evidence type="ECO:0000313" key="2">
    <source>
        <dbReference type="Proteomes" id="UP000178601"/>
    </source>
</evidence>
<dbReference type="Pfam" id="PF01161">
    <property type="entry name" value="PBP"/>
    <property type="match status" value="1"/>
</dbReference>
<dbReference type="EMBL" id="MFMQ01000072">
    <property type="protein sequence ID" value="OGG91054.1"/>
    <property type="molecule type" value="Genomic_DNA"/>
</dbReference>
<dbReference type="InterPro" id="IPR005247">
    <property type="entry name" value="YbhB_YbcL/LppC-like"/>
</dbReference>
<feature type="non-terminal residue" evidence="1">
    <location>
        <position position="133"/>
    </location>
</feature>
<sequence length="133" mass="14428">MVTLTSPAFGEGKSIPSRFTCEGENISPELHIKNVPAGAVSLALLMEDPDIPESVKQNRGLEVFDHWVVFNIPAETTVLAEGQKPPGVEGMNSAGQGYTGPCPPDGEHRYFFKLYALDTLLDLNRSATKARVE</sequence>
<evidence type="ECO:0000313" key="1">
    <source>
        <dbReference type="EMBL" id="OGG91054.1"/>
    </source>
</evidence>
<dbReference type="NCBIfam" id="TIGR00481">
    <property type="entry name" value="YbhB/YbcL family Raf kinase inhibitor-like protein"/>
    <property type="match status" value="1"/>
</dbReference>
<dbReference type="CDD" id="cd00865">
    <property type="entry name" value="PEBP_bact_arch"/>
    <property type="match status" value="1"/>
</dbReference>
<dbReference type="Gene3D" id="3.90.280.10">
    <property type="entry name" value="PEBP-like"/>
    <property type="match status" value="1"/>
</dbReference>
<reference evidence="1 2" key="1">
    <citation type="journal article" date="2016" name="Nat. Commun.">
        <title>Thousands of microbial genomes shed light on interconnected biogeochemical processes in an aquifer system.</title>
        <authorList>
            <person name="Anantharaman K."/>
            <person name="Brown C.T."/>
            <person name="Hug L.A."/>
            <person name="Sharon I."/>
            <person name="Castelle C.J."/>
            <person name="Probst A.J."/>
            <person name="Thomas B.C."/>
            <person name="Singh A."/>
            <person name="Wilkins M.J."/>
            <person name="Karaoz U."/>
            <person name="Brodie E.L."/>
            <person name="Williams K.H."/>
            <person name="Hubbard S.S."/>
            <person name="Banfield J.F."/>
        </authorList>
    </citation>
    <scope>NUCLEOTIDE SEQUENCE [LARGE SCALE GENOMIC DNA]</scope>
</reference>
<dbReference type="Proteomes" id="UP000178601">
    <property type="component" value="Unassembled WGS sequence"/>
</dbReference>
<dbReference type="PANTHER" id="PTHR30289">
    <property type="entry name" value="UNCHARACTERIZED PROTEIN YBCL-RELATED"/>
    <property type="match status" value="1"/>
</dbReference>
<name>A0A1F6FYX7_9BACT</name>
<dbReference type="SUPFAM" id="SSF49777">
    <property type="entry name" value="PEBP-like"/>
    <property type="match status" value="1"/>
</dbReference>
<protein>
    <submittedName>
        <fullName evidence="1">Kinase inhibitor</fullName>
    </submittedName>
</protein>
<comment type="caution">
    <text evidence="1">The sequence shown here is derived from an EMBL/GenBank/DDBJ whole genome shotgun (WGS) entry which is preliminary data.</text>
</comment>
<proteinExistence type="predicted"/>
<dbReference type="PANTHER" id="PTHR30289:SF1">
    <property type="entry name" value="PEBP (PHOSPHATIDYLETHANOLAMINE-BINDING PROTEIN) FAMILY PROTEIN"/>
    <property type="match status" value="1"/>
</dbReference>
<dbReference type="InterPro" id="IPR036610">
    <property type="entry name" value="PEBP-like_sf"/>
</dbReference>